<dbReference type="Ensembl" id="ENSXMAT00000037816.1">
    <property type="protein sequence ID" value="ENSXMAP00000025760.1"/>
    <property type="gene ID" value="ENSXMAG00000029608.1"/>
</dbReference>
<sequence length="164" mass="18759">MAAGLVFTLLLGLSFGLWDGADAGCRLRDATSSVCPESWTWYDGRCFKFFETRKTWDAAEFHCLSFKGNLASIHSGNQYNFIRNLVHNVSGKDSESWIGGHDTTQERYFFWTDGSKFVFNSWGVHEPNHAVSNEDCMEINFLERDYVNDERCNKELPYICASVP</sequence>
<name>A0A3B5Q3S2_XIPMA</name>
<dbReference type="Proteomes" id="UP000002852">
    <property type="component" value="Unassembled WGS sequence"/>
</dbReference>
<reference evidence="3" key="4">
    <citation type="submission" date="2025-09" db="UniProtKB">
        <authorList>
            <consortium name="Ensembl"/>
        </authorList>
    </citation>
    <scope>IDENTIFICATION</scope>
    <source>
        <strain evidence="3">JP 163 A</strain>
    </source>
</reference>
<feature type="signal peptide" evidence="1">
    <location>
        <begin position="1"/>
        <end position="23"/>
    </location>
</feature>
<reference evidence="4" key="1">
    <citation type="submission" date="2012-01" db="EMBL/GenBank/DDBJ databases">
        <authorList>
            <person name="Walter R."/>
            <person name="Schartl M."/>
            <person name="Warren W."/>
        </authorList>
    </citation>
    <scope>NUCLEOTIDE SEQUENCE [LARGE SCALE GENOMIC DNA]</scope>
    <source>
        <strain evidence="4">JP 163 A</strain>
    </source>
</reference>
<dbReference type="OMA" id="AYICAIN"/>
<reference evidence="4" key="2">
    <citation type="journal article" date="2013" name="Nat. Genet.">
        <title>The genome of the platyfish, Xiphophorus maculatus, provides insights into evolutionary adaptation and several complex traits.</title>
        <authorList>
            <person name="Schartl M."/>
            <person name="Walter R.B."/>
            <person name="Shen Y."/>
            <person name="Garcia T."/>
            <person name="Catchen J."/>
            <person name="Amores A."/>
            <person name="Braasch I."/>
            <person name="Chalopin D."/>
            <person name="Volff J.N."/>
            <person name="Lesch K.P."/>
            <person name="Bisazza A."/>
            <person name="Minx P."/>
            <person name="Hillier L."/>
            <person name="Wilson R.K."/>
            <person name="Fuerstenberg S."/>
            <person name="Boore J."/>
            <person name="Searle S."/>
            <person name="Postlethwait J.H."/>
            <person name="Warren W.C."/>
        </authorList>
    </citation>
    <scope>NUCLEOTIDE SEQUENCE [LARGE SCALE GENOMIC DNA]</scope>
    <source>
        <strain evidence="4">JP 163 A</strain>
    </source>
</reference>
<keyword evidence="4" id="KW-1185">Reference proteome</keyword>
<dbReference type="SMART" id="SM00034">
    <property type="entry name" value="CLECT"/>
    <property type="match status" value="1"/>
</dbReference>
<dbReference type="OrthoDB" id="441660at2759"/>
<evidence type="ECO:0000256" key="1">
    <source>
        <dbReference type="SAM" id="SignalP"/>
    </source>
</evidence>
<dbReference type="InParanoid" id="A0A3B5Q3S2"/>
<dbReference type="Gene3D" id="3.10.100.10">
    <property type="entry name" value="Mannose-Binding Protein A, subunit A"/>
    <property type="match status" value="1"/>
</dbReference>
<dbReference type="InterPro" id="IPR016187">
    <property type="entry name" value="CTDL_fold"/>
</dbReference>
<dbReference type="PRINTS" id="PR01504">
    <property type="entry name" value="PNCREATITSAP"/>
</dbReference>
<dbReference type="PANTHER" id="PTHR22803">
    <property type="entry name" value="MANNOSE, PHOSPHOLIPASE, LECTIN RECEPTOR RELATED"/>
    <property type="match status" value="1"/>
</dbReference>
<dbReference type="PROSITE" id="PS50041">
    <property type="entry name" value="C_TYPE_LECTIN_2"/>
    <property type="match status" value="1"/>
</dbReference>
<accession>A0A3B5Q3S2</accession>
<dbReference type="SUPFAM" id="SSF56436">
    <property type="entry name" value="C-type lectin-like"/>
    <property type="match status" value="1"/>
</dbReference>
<dbReference type="InterPro" id="IPR016186">
    <property type="entry name" value="C-type_lectin-like/link_sf"/>
</dbReference>
<evidence type="ECO:0000259" key="2">
    <source>
        <dbReference type="PROSITE" id="PS50041"/>
    </source>
</evidence>
<evidence type="ECO:0000313" key="3">
    <source>
        <dbReference type="Ensembl" id="ENSXMAP00000025760.1"/>
    </source>
</evidence>
<evidence type="ECO:0000313" key="4">
    <source>
        <dbReference type="Proteomes" id="UP000002852"/>
    </source>
</evidence>
<keyword evidence="1" id="KW-0732">Signal</keyword>
<dbReference type="InterPro" id="IPR001304">
    <property type="entry name" value="C-type_lectin-like"/>
</dbReference>
<dbReference type="GeneTree" id="ENSGT00940000164599"/>
<dbReference type="KEGG" id="xma:111608812"/>
<dbReference type="GeneID" id="111608812"/>
<proteinExistence type="predicted"/>
<protein>
    <submittedName>
        <fullName evidence="3">Galactose-specific lectin nattectin-like</fullName>
    </submittedName>
</protein>
<dbReference type="RefSeq" id="XP_023190756.1">
    <property type="nucleotide sequence ID" value="XM_023334988.1"/>
</dbReference>
<dbReference type="AlphaFoldDB" id="A0A3B5Q3S2"/>
<dbReference type="Pfam" id="PF00059">
    <property type="entry name" value="Lectin_C"/>
    <property type="match status" value="1"/>
</dbReference>
<feature type="domain" description="C-type lectin" evidence="2">
    <location>
        <begin position="42"/>
        <end position="161"/>
    </location>
</feature>
<feature type="chain" id="PRO_5017395294" evidence="1">
    <location>
        <begin position="24"/>
        <end position="164"/>
    </location>
</feature>
<dbReference type="InterPro" id="IPR050111">
    <property type="entry name" value="C-type_lectin/snaclec_domain"/>
</dbReference>
<organism evidence="3 4">
    <name type="scientific">Xiphophorus maculatus</name>
    <name type="common">Southern platyfish</name>
    <name type="synonym">Platypoecilus maculatus</name>
    <dbReference type="NCBI Taxonomy" id="8083"/>
    <lineage>
        <taxon>Eukaryota</taxon>
        <taxon>Metazoa</taxon>
        <taxon>Chordata</taxon>
        <taxon>Craniata</taxon>
        <taxon>Vertebrata</taxon>
        <taxon>Euteleostomi</taxon>
        <taxon>Actinopterygii</taxon>
        <taxon>Neopterygii</taxon>
        <taxon>Teleostei</taxon>
        <taxon>Neoteleostei</taxon>
        <taxon>Acanthomorphata</taxon>
        <taxon>Ovalentaria</taxon>
        <taxon>Atherinomorphae</taxon>
        <taxon>Cyprinodontiformes</taxon>
        <taxon>Poeciliidae</taxon>
        <taxon>Poeciliinae</taxon>
        <taxon>Xiphophorus</taxon>
    </lineage>
</organism>
<reference evidence="3" key="3">
    <citation type="submission" date="2025-08" db="UniProtKB">
        <authorList>
            <consortium name="Ensembl"/>
        </authorList>
    </citation>
    <scope>IDENTIFICATION</scope>
    <source>
        <strain evidence="3">JP 163 A</strain>
    </source>
</reference>